<keyword evidence="2" id="KW-1185">Reference proteome</keyword>
<dbReference type="STRING" id="945553.A0A0D2KMS3"/>
<dbReference type="InterPro" id="IPR032675">
    <property type="entry name" value="LRR_dom_sf"/>
</dbReference>
<dbReference type="OrthoDB" id="3139566at2759"/>
<evidence type="ECO:0008006" key="3">
    <source>
        <dbReference type="Google" id="ProtNLM"/>
    </source>
</evidence>
<name>A0A0D2KMS3_HYPSF</name>
<reference evidence="2" key="1">
    <citation type="submission" date="2014-04" db="EMBL/GenBank/DDBJ databases">
        <title>Evolutionary Origins and Diversification of the Mycorrhizal Mutualists.</title>
        <authorList>
            <consortium name="DOE Joint Genome Institute"/>
            <consortium name="Mycorrhizal Genomics Consortium"/>
            <person name="Kohler A."/>
            <person name="Kuo A."/>
            <person name="Nagy L.G."/>
            <person name="Floudas D."/>
            <person name="Copeland A."/>
            <person name="Barry K.W."/>
            <person name="Cichocki N."/>
            <person name="Veneault-Fourrey C."/>
            <person name="LaButti K."/>
            <person name="Lindquist E.A."/>
            <person name="Lipzen A."/>
            <person name="Lundell T."/>
            <person name="Morin E."/>
            <person name="Murat C."/>
            <person name="Riley R."/>
            <person name="Ohm R."/>
            <person name="Sun H."/>
            <person name="Tunlid A."/>
            <person name="Henrissat B."/>
            <person name="Grigoriev I.V."/>
            <person name="Hibbett D.S."/>
            <person name="Martin F."/>
        </authorList>
    </citation>
    <scope>NUCLEOTIDE SEQUENCE [LARGE SCALE GENOMIC DNA]</scope>
    <source>
        <strain evidence="2">FD-334 SS-4</strain>
    </source>
</reference>
<organism evidence="1 2">
    <name type="scientific">Hypholoma sublateritium (strain FD-334 SS-4)</name>
    <dbReference type="NCBI Taxonomy" id="945553"/>
    <lineage>
        <taxon>Eukaryota</taxon>
        <taxon>Fungi</taxon>
        <taxon>Dikarya</taxon>
        <taxon>Basidiomycota</taxon>
        <taxon>Agaricomycotina</taxon>
        <taxon>Agaricomycetes</taxon>
        <taxon>Agaricomycetidae</taxon>
        <taxon>Agaricales</taxon>
        <taxon>Agaricineae</taxon>
        <taxon>Strophariaceae</taxon>
        <taxon>Hypholoma</taxon>
    </lineage>
</organism>
<dbReference type="Proteomes" id="UP000054270">
    <property type="component" value="Unassembled WGS sequence"/>
</dbReference>
<dbReference type="OMA" id="RNSECIR"/>
<dbReference type="Gene3D" id="3.80.10.10">
    <property type="entry name" value="Ribonuclease Inhibitor"/>
    <property type="match status" value="1"/>
</dbReference>
<protein>
    <recommendedName>
        <fullName evidence="3">F-box domain-containing protein</fullName>
    </recommendedName>
</protein>
<dbReference type="AlphaFoldDB" id="A0A0D2KMS3"/>
<dbReference type="EMBL" id="KN817632">
    <property type="protein sequence ID" value="KJA15907.1"/>
    <property type="molecule type" value="Genomic_DNA"/>
</dbReference>
<gene>
    <name evidence="1" type="ORF">HYPSUDRAFT_47966</name>
</gene>
<evidence type="ECO:0000313" key="1">
    <source>
        <dbReference type="EMBL" id="KJA15907.1"/>
    </source>
</evidence>
<evidence type="ECO:0000313" key="2">
    <source>
        <dbReference type="Proteomes" id="UP000054270"/>
    </source>
</evidence>
<proteinExistence type="predicted"/>
<accession>A0A0D2KMS3</accession>
<sequence length="380" mass="43910">MESRVAEWEHIIRNELRYKLDMEIALLRSGIRHLCLDEALLLQKRNQLCPIAKLPPEILSEIFITAAAQEYRRTSRSKEATTVVPLILSRICSDWRQIALGLSEIWASFHYRVATRDVIKQAGLLSQWLRRAGSRLLTIRLSFRDEQAWVHSCSTVIIDALAPYSRQWRDLDLVVTNTWLERLYHLHESMDSLQSLSIRPVAWVRQTEMFATAPKLRKVEFMTRHFSAFTLPWVQLTTATIHFPSVYDAHTTLQRCPNLTSCHFKSVDSIHALTFFAPLSHGKLELLEIAVDTDRDIPFVTSFVNALEFPRLRRLDLSLPAQYEDPFPLVETLIERSHCYLQSVNIGGPDLSGDAMTEFILRNSECIRRVTNNIPQDDEN</sequence>